<keyword evidence="6" id="KW-1185">Reference proteome</keyword>
<feature type="signal peptide" evidence="3">
    <location>
        <begin position="1"/>
        <end position="29"/>
    </location>
</feature>
<accession>A0AAW0Z7G7</accession>
<feature type="chain" id="PRO_5044001987" description="Carboxylesterase type B domain-containing protein" evidence="3">
    <location>
        <begin position="30"/>
        <end position="636"/>
    </location>
</feature>
<organism evidence="5 6">
    <name type="scientific">Tetragonisca angustula</name>
    <dbReference type="NCBI Taxonomy" id="166442"/>
    <lineage>
        <taxon>Eukaryota</taxon>
        <taxon>Metazoa</taxon>
        <taxon>Ecdysozoa</taxon>
        <taxon>Arthropoda</taxon>
        <taxon>Hexapoda</taxon>
        <taxon>Insecta</taxon>
        <taxon>Pterygota</taxon>
        <taxon>Neoptera</taxon>
        <taxon>Endopterygota</taxon>
        <taxon>Hymenoptera</taxon>
        <taxon>Apocrita</taxon>
        <taxon>Aculeata</taxon>
        <taxon>Apoidea</taxon>
        <taxon>Anthophila</taxon>
        <taxon>Apidae</taxon>
        <taxon>Tetragonisca</taxon>
    </lineage>
</organism>
<keyword evidence="3" id="KW-0732">Signal</keyword>
<name>A0AAW0Z7G7_9HYME</name>
<feature type="compositionally biased region" description="Acidic residues" evidence="2">
    <location>
        <begin position="291"/>
        <end position="304"/>
    </location>
</feature>
<dbReference type="InterPro" id="IPR050309">
    <property type="entry name" value="Type-B_Carboxylest/Lipase"/>
</dbReference>
<evidence type="ECO:0000256" key="3">
    <source>
        <dbReference type="SAM" id="SignalP"/>
    </source>
</evidence>
<evidence type="ECO:0000256" key="2">
    <source>
        <dbReference type="SAM" id="MobiDB-lite"/>
    </source>
</evidence>
<evidence type="ECO:0000313" key="5">
    <source>
        <dbReference type="EMBL" id="KAK9293445.1"/>
    </source>
</evidence>
<feature type="domain" description="Carboxylesterase type B" evidence="4">
    <location>
        <begin position="34"/>
        <end position="575"/>
    </location>
</feature>
<sequence>MLLARRRISKRWLGVFTVLLVSLASESHAYTAKATTGFGRVDGFLRNADYGRQRLVAHYFGIPYAEPPVGDLRFRNPKPWCKHFIKPFAAMKVMPVCVQLDDKMNVVGQEDCLYLNINVPVISEKREERCALLPVLVYVHSGWSRTDYRHLPTDYMMEQNVILVVVQYRLDIFGFLGTGTKASPGNYGLKDIAMALRWIRGNIGSFGGDPNSVTLWGHGEAASLVHTLALTKKTEGLFHRYIIQSATALCPMAVNSRTRTRQIALATAKSFDCLPRNDEKNVTTTRTNVTNEEEEDEEEELDEEQETAMMNCLRKVKDIERFRKVMNYPKQKDWRSNRCCVYAPTIEEESDDAIVTLHPLTVMEHRLFRDIPFIMGVVRDEGLYKSIAILTNVTATRELLNNFEANLHHVLQYSQLISNVTEFARAIKDFYLGDNVPIWSLDRNISEMIGDALVFWPAYQTLKYQSDRMNSSTYFYLFSYEGTFTSTFDLGIPKHFGVSHADDLNYLLPILNKKYHDHMLHNTENDVTMINIMTEMWSSFATKGVPEAWKVTPWPDYKQSHRFLRLGAGKLSDIAEESELFPKRMAFWEKLTANLTFNLTELDFPQPVFEKSNSSVPKQRGEMFICLTMLVAICFL</sequence>
<dbReference type="AlphaFoldDB" id="A0AAW0Z7G7"/>
<dbReference type="Gene3D" id="3.40.50.1820">
    <property type="entry name" value="alpha/beta hydrolase"/>
    <property type="match status" value="1"/>
</dbReference>
<evidence type="ECO:0000313" key="6">
    <source>
        <dbReference type="Proteomes" id="UP001432146"/>
    </source>
</evidence>
<dbReference type="Proteomes" id="UP001432146">
    <property type="component" value="Unassembled WGS sequence"/>
</dbReference>
<feature type="region of interest" description="Disordered" evidence="2">
    <location>
        <begin position="282"/>
        <end position="304"/>
    </location>
</feature>
<dbReference type="PANTHER" id="PTHR11559">
    <property type="entry name" value="CARBOXYLESTERASE"/>
    <property type="match status" value="1"/>
</dbReference>
<keyword evidence="1" id="KW-0325">Glycoprotein</keyword>
<evidence type="ECO:0000256" key="1">
    <source>
        <dbReference type="ARBA" id="ARBA00023180"/>
    </source>
</evidence>
<dbReference type="Pfam" id="PF00135">
    <property type="entry name" value="COesterase"/>
    <property type="match status" value="1"/>
</dbReference>
<proteinExistence type="predicted"/>
<comment type="caution">
    <text evidence="5">The sequence shown here is derived from an EMBL/GenBank/DDBJ whole genome shotgun (WGS) entry which is preliminary data.</text>
</comment>
<dbReference type="InterPro" id="IPR029058">
    <property type="entry name" value="AB_hydrolase_fold"/>
</dbReference>
<gene>
    <name evidence="5" type="ORF">QLX08_011617</name>
</gene>
<dbReference type="EMBL" id="JAWNGG020000466">
    <property type="protein sequence ID" value="KAK9293445.1"/>
    <property type="molecule type" value="Genomic_DNA"/>
</dbReference>
<dbReference type="SUPFAM" id="SSF53474">
    <property type="entry name" value="alpha/beta-Hydrolases"/>
    <property type="match status" value="1"/>
</dbReference>
<reference evidence="5 6" key="1">
    <citation type="submission" date="2024-05" db="EMBL/GenBank/DDBJ databases">
        <title>The nuclear and mitochondrial genome assemblies of Tetragonisca angustula (Apidae: Meliponini), a tiny yet remarkable pollinator in the Neotropics.</title>
        <authorList>
            <person name="Ferrari R."/>
            <person name="Ricardo P.C."/>
            <person name="Dias F.C."/>
            <person name="Araujo N.S."/>
            <person name="Soares D.O."/>
            <person name="Zhou Q.-S."/>
            <person name="Zhu C.-D."/>
            <person name="Coutinho L."/>
            <person name="Airas M.C."/>
            <person name="Batista T.M."/>
        </authorList>
    </citation>
    <scope>NUCLEOTIDE SEQUENCE [LARGE SCALE GENOMIC DNA]</scope>
    <source>
        <strain evidence="5">ASF017062</strain>
        <tissue evidence="5">Abdomen</tissue>
    </source>
</reference>
<dbReference type="InterPro" id="IPR002018">
    <property type="entry name" value="CarbesteraseB"/>
</dbReference>
<protein>
    <recommendedName>
        <fullName evidence="4">Carboxylesterase type B domain-containing protein</fullName>
    </recommendedName>
</protein>
<evidence type="ECO:0000259" key="4">
    <source>
        <dbReference type="Pfam" id="PF00135"/>
    </source>
</evidence>